<dbReference type="GO" id="GO:0015297">
    <property type="term" value="F:antiporter activity"/>
    <property type="evidence" value="ECO:0007669"/>
    <property type="project" value="InterPro"/>
</dbReference>
<dbReference type="InterPro" id="IPR002528">
    <property type="entry name" value="MATE_fam"/>
</dbReference>
<keyword evidence="2" id="KW-0472">Membrane</keyword>
<dbReference type="GO" id="GO:0042910">
    <property type="term" value="F:xenobiotic transmembrane transporter activity"/>
    <property type="evidence" value="ECO:0007669"/>
    <property type="project" value="InterPro"/>
</dbReference>
<evidence type="ECO:0000256" key="2">
    <source>
        <dbReference type="SAM" id="Phobius"/>
    </source>
</evidence>
<evidence type="ECO:0000256" key="1">
    <source>
        <dbReference type="ARBA" id="ARBA00010199"/>
    </source>
</evidence>
<keyword evidence="2" id="KW-0812">Transmembrane</keyword>
<accession>A0AAU9IIG1</accession>
<feature type="transmembrane region" description="Helical" evidence="2">
    <location>
        <begin position="330"/>
        <end position="350"/>
    </location>
</feature>
<dbReference type="NCBIfam" id="TIGR00797">
    <property type="entry name" value="matE"/>
    <property type="match status" value="1"/>
</dbReference>
<keyword evidence="2" id="KW-1133">Transmembrane helix</keyword>
<gene>
    <name evidence="3" type="ORF">BSTOLATCC_MIC8545</name>
</gene>
<proteinExistence type="inferred from homology"/>
<dbReference type="EMBL" id="CAJZBQ010000010">
    <property type="protein sequence ID" value="CAG9313272.1"/>
    <property type="molecule type" value="Genomic_DNA"/>
</dbReference>
<feature type="transmembrane region" description="Helical" evidence="2">
    <location>
        <begin position="248"/>
        <end position="269"/>
    </location>
</feature>
<protein>
    <recommendedName>
        <fullName evidence="5">MATE family efflux transporter</fullName>
    </recommendedName>
</protein>
<dbReference type="AlphaFoldDB" id="A0AAU9IIG1"/>
<reference evidence="3" key="1">
    <citation type="submission" date="2021-09" db="EMBL/GenBank/DDBJ databases">
        <authorList>
            <consortium name="AG Swart"/>
            <person name="Singh M."/>
            <person name="Singh A."/>
            <person name="Seah K."/>
            <person name="Emmerich C."/>
        </authorList>
    </citation>
    <scope>NUCLEOTIDE SEQUENCE</scope>
    <source>
        <strain evidence="3">ATCC30299</strain>
    </source>
</reference>
<dbReference type="GO" id="GO:0016020">
    <property type="term" value="C:membrane"/>
    <property type="evidence" value="ECO:0007669"/>
    <property type="project" value="InterPro"/>
</dbReference>
<feature type="transmembrane region" description="Helical" evidence="2">
    <location>
        <begin position="104"/>
        <end position="126"/>
    </location>
</feature>
<feature type="transmembrane region" description="Helical" evidence="2">
    <location>
        <begin position="203"/>
        <end position="227"/>
    </location>
</feature>
<feature type="transmembrane region" description="Helical" evidence="2">
    <location>
        <begin position="146"/>
        <end position="163"/>
    </location>
</feature>
<organism evidence="3 4">
    <name type="scientific">Blepharisma stoltei</name>
    <dbReference type="NCBI Taxonomy" id="1481888"/>
    <lineage>
        <taxon>Eukaryota</taxon>
        <taxon>Sar</taxon>
        <taxon>Alveolata</taxon>
        <taxon>Ciliophora</taxon>
        <taxon>Postciliodesmatophora</taxon>
        <taxon>Heterotrichea</taxon>
        <taxon>Heterotrichida</taxon>
        <taxon>Blepharismidae</taxon>
        <taxon>Blepharisma</taxon>
    </lineage>
</organism>
<dbReference type="PANTHER" id="PTHR11206">
    <property type="entry name" value="MULTIDRUG RESISTANCE PROTEIN"/>
    <property type="match status" value="1"/>
</dbReference>
<feature type="transmembrane region" description="Helical" evidence="2">
    <location>
        <begin position="427"/>
        <end position="447"/>
    </location>
</feature>
<comment type="caution">
    <text evidence="3">The sequence shown here is derived from an EMBL/GenBank/DDBJ whole genome shotgun (WGS) entry which is preliminary data.</text>
</comment>
<feature type="transmembrane region" description="Helical" evidence="2">
    <location>
        <begin position="401"/>
        <end position="421"/>
    </location>
</feature>
<sequence length="458" mass="51581">MSTTIQSSQEPLLEENQFKFRDLFSEFSRNAIHVAVGLIIQVQIRSMNLIFLSDKDIKISAGVGLGNMWANMTANAFSLGLAGGLDTLCSKAYGKQKYLKVGNWLNRGIVVMMIFYLFGISTWFYVKHIMVLININEEVAEYCEDFLYGSAIGFFFSYLYEAYKRYFQAQGVFWPWMTIGCITGVVHSLWAYIFIVVFDFKAFGAGCATSITYCLNFLLLLLYNHIYKFDKKSKSPWTTRKFWKQEKMFLKIAFSSALLYFFVFFNYEIGHIEAGQLSVPIQTAHVCMVSLSSVIFMIPVASGQTVAVSVGKALGAGNRKKAHNYVNASFLFLLLTVFPLSALTVILRNIWPAYFSTDLEVQEIAANTCWMLGILLMATACETNLQGVLRGIGLQNKAAIVFLLIYYVVGMPSGVLFTFIFEWNLSGIWGGFIVAESLASIGMLALLKKVDWLSVKHK</sequence>
<keyword evidence="4" id="KW-1185">Reference proteome</keyword>
<comment type="similarity">
    <text evidence="1">Belongs to the multi antimicrobial extrusion (MATE) (TC 2.A.66.1) family.</text>
</comment>
<dbReference type="Pfam" id="PF01554">
    <property type="entry name" value="MatE"/>
    <property type="match status" value="2"/>
</dbReference>
<evidence type="ECO:0008006" key="5">
    <source>
        <dbReference type="Google" id="ProtNLM"/>
    </source>
</evidence>
<feature type="transmembrane region" description="Helical" evidence="2">
    <location>
        <begin position="289"/>
        <end position="310"/>
    </location>
</feature>
<feature type="transmembrane region" description="Helical" evidence="2">
    <location>
        <begin position="175"/>
        <end position="197"/>
    </location>
</feature>
<evidence type="ECO:0000313" key="4">
    <source>
        <dbReference type="Proteomes" id="UP001162131"/>
    </source>
</evidence>
<name>A0AAU9IIG1_9CILI</name>
<dbReference type="Proteomes" id="UP001162131">
    <property type="component" value="Unassembled WGS sequence"/>
</dbReference>
<evidence type="ECO:0000313" key="3">
    <source>
        <dbReference type="EMBL" id="CAG9313272.1"/>
    </source>
</evidence>